<dbReference type="PROSITE" id="PS51257">
    <property type="entry name" value="PROKAR_LIPOPROTEIN"/>
    <property type="match status" value="1"/>
</dbReference>
<feature type="transmembrane region" description="Helical" evidence="2">
    <location>
        <begin position="118"/>
        <end position="135"/>
    </location>
</feature>
<keyword evidence="4" id="KW-1185">Reference proteome</keyword>
<keyword evidence="2" id="KW-1133">Transmembrane helix</keyword>
<keyword evidence="2" id="KW-0812">Transmembrane</keyword>
<protein>
    <recommendedName>
        <fullName evidence="5">DUF2029 domain-containing protein</fullName>
    </recommendedName>
</protein>
<gene>
    <name evidence="3" type="ORF">GCM10025863_18510</name>
</gene>
<feature type="transmembrane region" description="Helical" evidence="2">
    <location>
        <begin position="95"/>
        <end position="112"/>
    </location>
</feature>
<accession>A0ABN6X3V8</accession>
<proteinExistence type="predicted"/>
<evidence type="ECO:0000313" key="3">
    <source>
        <dbReference type="EMBL" id="BDZ39237.1"/>
    </source>
</evidence>
<feature type="transmembrane region" description="Helical" evidence="2">
    <location>
        <begin position="281"/>
        <end position="301"/>
    </location>
</feature>
<evidence type="ECO:0000256" key="2">
    <source>
        <dbReference type="SAM" id="Phobius"/>
    </source>
</evidence>
<feature type="region of interest" description="Disordered" evidence="1">
    <location>
        <begin position="306"/>
        <end position="336"/>
    </location>
</feature>
<name>A0ABN6X3V8_9MICO</name>
<organism evidence="3 4">
    <name type="scientific">Microbacterium suwonense</name>
    <dbReference type="NCBI Taxonomy" id="683047"/>
    <lineage>
        <taxon>Bacteria</taxon>
        <taxon>Bacillati</taxon>
        <taxon>Actinomycetota</taxon>
        <taxon>Actinomycetes</taxon>
        <taxon>Micrococcales</taxon>
        <taxon>Microbacteriaceae</taxon>
        <taxon>Microbacterium</taxon>
    </lineage>
</organism>
<reference evidence="4" key="1">
    <citation type="journal article" date="2019" name="Int. J. Syst. Evol. Microbiol.">
        <title>The Global Catalogue of Microorganisms (GCM) 10K type strain sequencing project: providing services to taxonomists for standard genome sequencing and annotation.</title>
        <authorList>
            <consortium name="The Broad Institute Genomics Platform"/>
            <consortium name="The Broad Institute Genome Sequencing Center for Infectious Disease"/>
            <person name="Wu L."/>
            <person name="Ma J."/>
        </authorList>
    </citation>
    <scope>NUCLEOTIDE SEQUENCE [LARGE SCALE GENOMIC DNA]</scope>
    <source>
        <strain evidence="4">NBRC 106310</strain>
    </source>
</reference>
<feature type="transmembrane region" description="Helical" evidence="2">
    <location>
        <begin position="170"/>
        <end position="199"/>
    </location>
</feature>
<sequence>MRLTRTIAFWLLAAALLACHVIVIQHSLGARLWEDEAFNLTVPRNLLAGLGYASDGALSGSTITLFDPRISTGPTVLLPVAAVLAFGADPVIGARMVPLAFWVALIAGLAVLGRRTAGLWAALVAAAVPLAFNGLGSVSPIQGPTDLLGEIPAAALLVWALVVLPRRAWLAGLLVGLAVQAKLIALLALPGFAVALWVLAPGRGWQRIVQTLKRSWLPLVLVGTPTLLVEIAALVSMGPAAFVDHLRGLAWFVRGGGQHVAPTTVLQKIETLAGAWFVPPWVAIATAVLCLLLIAAGLLSARGEWSRGRMPRSSPSCSSRDRSRARSPSSAGGRRLRTHRCGCGIRRPGCSRSSLFS</sequence>
<evidence type="ECO:0008006" key="5">
    <source>
        <dbReference type="Google" id="ProtNLM"/>
    </source>
</evidence>
<dbReference type="Proteomes" id="UP001321543">
    <property type="component" value="Chromosome"/>
</dbReference>
<dbReference type="EMBL" id="AP027728">
    <property type="protein sequence ID" value="BDZ39237.1"/>
    <property type="molecule type" value="Genomic_DNA"/>
</dbReference>
<feature type="transmembrane region" description="Helical" evidence="2">
    <location>
        <begin position="219"/>
        <end position="242"/>
    </location>
</feature>
<evidence type="ECO:0000256" key="1">
    <source>
        <dbReference type="SAM" id="MobiDB-lite"/>
    </source>
</evidence>
<evidence type="ECO:0000313" key="4">
    <source>
        <dbReference type="Proteomes" id="UP001321543"/>
    </source>
</evidence>
<dbReference type="RefSeq" id="WP_286299223.1">
    <property type="nucleotide sequence ID" value="NZ_AP027728.1"/>
</dbReference>
<keyword evidence="2" id="KW-0472">Membrane</keyword>